<dbReference type="InterPro" id="IPR017795">
    <property type="entry name" value="ABBA_NscD-like"/>
</dbReference>
<proteinExistence type="predicted"/>
<accession>A0A2T0RHZ1</accession>
<keyword evidence="3" id="KW-1185">Reference proteome</keyword>
<evidence type="ECO:0000313" key="3">
    <source>
        <dbReference type="Proteomes" id="UP000239209"/>
    </source>
</evidence>
<dbReference type="GO" id="GO:0016765">
    <property type="term" value="F:transferase activity, transferring alkyl or aryl (other than methyl) groups"/>
    <property type="evidence" value="ECO:0007669"/>
    <property type="project" value="InterPro"/>
</dbReference>
<reference evidence="2 3" key="1">
    <citation type="submission" date="2018-03" db="EMBL/GenBank/DDBJ databases">
        <title>Genomic Encyclopedia of Archaeal and Bacterial Type Strains, Phase II (KMG-II): from individual species to whole genera.</title>
        <authorList>
            <person name="Goeker M."/>
        </authorList>
    </citation>
    <scope>NUCLEOTIDE SEQUENCE [LARGE SCALE GENOMIC DNA]</scope>
    <source>
        <strain evidence="2 3">DSM 45348</strain>
    </source>
</reference>
<dbReference type="GO" id="GO:0009820">
    <property type="term" value="P:alkaloid metabolic process"/>
    <property type="evidence" value="ECO:0007669"/>
    <property type="project" value="InterPro"/>
</dbReference>
<dbReference type="SFLD" id="SFLDS00036">
    <property type="entry name" value="Aromatic_Prenyltransferase"/>
    <property type="match status" value="1"/>
</dbReference>
<dbReference type="RefSeq" id="WP_106130455.1">
    <property type="nucleotide sequence ID" value="NZ_PVZG01000022.1"/>
</dbReference>
<dbReference type="AlphaFoldDB" id="A0A2T0RHZ1"/>
<name>A0A2T0RHZ1_9ACTN</name>
<evidence type="ECO:0000313" key="2">
    <source>
        <dbReference type="EMBL" id="PRY20803.1"/>
    </source>
</evidence>
<dbReference type="Proteomes" id="UP000239209">
    <property type="component" value="Unassembled WGS sequence"/>
</dbReference>
<gene>
    <name evidence="2" type="ORF">CLV70_12242</name>
</gene>
<dbReference type="OrthoDB" id="513465at2"/>
<protein>
    <submittedName>
        <fullName evidence="2">DMATS type aromatic prenyltransferase</fullName>
    </submittedName>
</protein>
<evidence type="ECO:0000256" key="1">
    <source>
        <dbReference type="ARBA" id="ARBA00022679"/>
    </source>
</evidence>
<comment type="caution">
    <text evidence="2">The sequence shown here is derived from an EMBL/GenBank/DDBJ whole genome shotgun (WGS) entry which is preliminary data.</text>
</comment>
<dbReference type="InterPro" id="IPR033964">
    <property type="entry name" value="ABBA"/>
</dbReference>
<sequence>MPIESLVAHVTHQMIRLCEVTHADPAASADLVADLLGSAGNRPLAAGPGWASDIADDHTPIEFSVAFDRDGPPVLRLLAEAGVTDPATPAGLAPALSFVRRQAPRHGLSLERLERVLDLFATDRPQGAFGMWHSLILRSLPEFKVYLNPELHGVARSVPLVHEALDRLGAGAAFRTVREEGLRPGRLGEADRLTFFALDLHDRPTARIKLYVSQHDATLADVARAAAVVPGVDPAEVAGFCELGAGSAGPYDGRPIISSYTFRPGAEQPVGYSVYVPIRSYVADDREAYDRVRELLIRHGFAPDRLAPAVRAVTDRPLEDGVGLIAHVSLRVGPPRPGVSVYLSSEAYAVSSPRSGQGWSGSRVA</sequence>
<organism evidence="2 3">
    <name type="scientific">Pseudosporangium ferrugineum</name>
    <dbReference type="NCBI Taxonomy" id="439699"/>
    <lineage>
        <taxon>Bacteria</taxon>
        <taxon>Bacillati</taxon>
        <taxon>Actinomycetota</taxon>
        <taxon>Actinomycetes</taxon>
        <taxon>Micromonosporales</taxon>
        <taxon>Micromonosporaceae</taxon>
        <taxon>Pseudosporangium</taxon>
    </lineage>
</organism>
<keyword evidence="1 2" id="KW-0808">Transferase</keyword>
<dbReference type="SFLD" id="SFLDG01162">
    <property type="entry name" value="I"/>
    <property type="match status" value="1"/>
</dbReference>
<dbReference type="EMBL" id="PVZG01000022">
    <property type="protein sequence ID" value="PRY20803.1"/>
    <property type="molecule type" value="Genomic_DNA"/>
</dbReference>
<dbReference type="Pfam" id="PF11991">
    <property type="entry name" value="Trp_DMAT"/>
    <property type="match status" value="1"/>
</dbReference>